<dbReference type="Proteomes" id="UP001189624">
    <property type="component" value="Chromosome 3"/>
</dbReference>
<protein>
    <submittedName>
        <fullName evidence="1">Uncharacterized protein</fullName>
    </submittedName>
</protein>
<sequence>MCPTPISFPSFRLGEGRLLVLVSAGLEVEASSGSTLHRTASMTENAIARSYFALFLTDSRFVSDFLLYAHTVLPLLCLRYRSNVYPSIQSTTVCILFVLLWLVPRDRVHPLELETGPGMPDLYISLRPLLKIEILDLLYAKVHAKK</sequence>
<evidence type="ECO:0000313" key="1">
    <source>
        <dbReference type="EMBL" id="CAJ1940476.1"/>
    </source>
</evidence>
<evidence type="ECO:0000313" key="2">
    <source>
        <dbReference type="Proteomes" id="UP001189624"/>
    </source>
</evidence>
<dbReference type="EMBL" id="OY731400">
    <property type="protein sequence ID" value="CAJ1940476.1"/>
    <property type="molecule type" value="Genomic_DNA"/>
</dbReference>
<accession>A0AA86S9V9</accession>
<name>A0AA86S9V9_9FABA</name>
<reference evidence="1" key="1">
    <citation type="submission" date="2023-10" db="EMBL/GenBank/DDBJ databases">
        <authorList>
            <person name="Domelevo Entfellner J.-B."/>
        </authorList>
    </citation>
    <scope>NUCLEOTIDE SEQUENCE</scope>
</reference>
<dbReference type="Gramene" id="rna-AYBTSS11_LOCUS9718">
    <property type="protein sequence ID" value="CAJ1940476.1"/>
    <property type="gene ID" value="gene-AYBTSS11_LOCUS9718"/>
</dbReference>
<proteinExistence type="predicted"/>
<gene>
    <name evidence="1" type="ORF">AYBTSS11_LOCUS9718</name>
</gene>
<dbReference type="AlphaFoldDB" id="A0AA86S9V9"/>
<organism evidence="1 2">
    <name type="scientific">Sphenostylis stenocarpa</name>
    <dbReference type="NCBI Taxonomy" id="92480"/>
    <lineage>
        <taxon>Eukaryota</taxon>
        <taxon>Viridiplantae</taxon>
        <taxon>Streptophyta</taxon>
        <taxon>Embryophyta</taxon>
        <taxon>Tracheophyta</taxon>
        <taxon>Spermatophyta</taxon>
        <taxon>Magnoliopsida</taxon>
        <taxon>eudicotyledons</taxon>
        <taxon>Gunneridae</taxon>
        <taxon>Pentapetalae</taxon>
        <taxon>rosids</taxon>
        <taxon>fabids</taxon>
        <taxon>Fabales</taxon>
        <taxon>Fabaceae</taxon>
        <taxon>Papilionoideae</taxon>
        <taxon>50 kb inversion clade</taxon>
        <taxon>NPAAA clade</taxon>
        <taxon>indigoferoid/millettioid clade</taxon>
        <taxon>Phaseoleae</taxon>
        <taxon>Sphenostylis</taxon>
    </lineage>
</organism>
<keyword evidence="2" id="KW-1185">Reference proteome</keyword>